<evidence type="ECO:0000256" key="1">
    <source>
        <dbReference type="ARBA" id="ARBA00002121"/>
    </source>
</evidence>
<evidence type="ECO:0000256" key="12">
    <source>
        <dbReference type="ARBA" id="ARBA00023268"/>
    </source>
</evidence>
<keyword evidence="6 15" id="KW-0808">Transferase</keyword>
<dbReference type="AlphaFoldDB" id="A0A2M9AQN8"/>
<evidence type="ECO:0000256" key="10">
    <source>
        <dbReference type="ARBA" id="ARBA00022827"/>
    </source>
</evidence>
<comment type="pathway">
    <text evidence="2 15">Cofactor biosynthesis; FAD biosynthesis; FAD from FMN: step 1/1.</text>
</comment>
<feature type="domain" description="Riboflavin kinase" evidence="16">
    <location>
        <begin position="188"/>
        <end position="315"/>
    </location>
</feature>
<evidence type="ECO:0000256" key="13">
    <source>
        <dbReference type="ARBA" id="ARBA00047880"/>
    </source>
</evidence>
<dbReference type="SUPFAM" id="SSF52374">
    <property type="entry name" value="Nucleotidylyl transferase"/>
    <property type="match status" value="1"/>
</dbReference>
<evidence type="ECO:0000256" key="7">
    <source>
        <dbReference type="ARBA" id="ARBA00022695"/>
    </source>
</evidence>
<dbReference type="EMBL" id="PGFA01000005">
    <property type="protein sequence ID" value="PJJ48009.1"/>
    <property type="molecule type" value="Genomic_DNA"/>
</dbReference>
<keyword evidence="4 15" id="KW-0285">Flavoprotein</keyword>
<evidence type="ECO:0000256" key="2">
    <source>
        <dbReference type="ARBA" id="ARBA00004726"/>
    </source>
</evidence>
<keyword evidence="10 15" id="KW-0274">FAD</keyword>
<dbReference type="InterPro" id="IPR015865">
    <property type="entry name" value="Riboflavin_kinase_bac/euk"/>
</dbReference>
<evidence type="ECO:0000256" key="8">
    <source>
        <dbReference type="ARBA" id="ARBA00022741"/>
    </source>
</evidence>
<dbReference type="Gene3D" id="3.40.50.620">
    <property type="entry name" value="HUPs"/>
    <property type="match status" value="1"/>
</dbReference>
<evidence type="ECO:0000256" key="3">
    <source>
        <dbReference type="ARBA" id="ARBA00005201"/>
    </source>
</evidence>
<evidence type="ECO:0000256" key="4">
    <source>
        <dbReference type="ARBA" id="ARBA00022630"/>
    </source>
</evidence>
<protein>
    <recommendedName>
        <fullName evidence="15">Riboflavin biosynthesis protein</fullName>
    </recommendedName>
    <domain>
        <recommendedName>
            <fullName evidence="15">Riboflavin kinase</fullName>
            <ecNumber evidence="15">2.7.1.26</ecNumber>
        </recommendedName>
        <alternativeName>
            <fullName evidence="15">Flavokinase</fullName>
        </alternativeName>
    </domain>
    <domain>
        <recommendedName>
            <fullName evidence="15">FMN adenylyltransferase</fullName>
            <ecNumber evidence="15">2.7.7.2</ecNumber>
        </recommendedName>
        <alternativeName>
            <fullName evidence="15">FAD pyrophosphorylase</fullName>
        </alternativeName>
        <alternativeName>
            <fullName evidence="15">FAD synthase</fullName>
        </alternativeName>
    </domain>
</protein>
<dbReference type="InterPro" id="IPR014729">
    <property type="entry name" value="Rossmann-like_a/b/a_fold"/>
</dbReference>
<organism evidence="17 18">
    <name type="scientific">Hymenobacter chitinivorans DSM 11115</name>
    <dbReference type="NCBI Taxonomy" id="1121954"/>
    <lineage>
        <taxon>Bacteria</taxon>
        <taxon>Pseudomonadati</taxon>
        <taxon>Bacteroidota</taxon>
        <taxon>Cytophagia</taxon>
        <taxon>Cytophagales</taxon>
        <taxon>Hymenobacteraceae</taxon>
        <taxon>Hymenobacter</taxon>
    </lineage>
</organism>
<dbReference type="SMART" id="SM00904">
    <property type="entry name" value="Flavokinase"/>
    <property type="match status" value="1"/>
</dbReference>
<dbReference type="GO" id="GO:0005524">
    <property type="term" value="F:ATP binding"/>
    <property type="evidence" value="ECO:0007669"/>
    <property type="project" value="UniProtKB-UniRule"/>
</dbReference>
<dbReference type="InterPro" id="IPR002606">
    <property type="entry name" value="Riboflavin_kinase_bac"/>
</dbReference>
<evidence type="ECO:0000256" key="5">
    <source>
        <dbReference type="ARBA" id="ARBA00022643"/>
    </source>
</evidence>
<dbReference type="GO" id="GO:0009231">
    <property type="term" value="P:riboflavin biosynthetic process"/>
    <property type="evidence" value="ECO:0007669"/>
    <property type="project" value="InterPro"/>
</dbReference>
<evidence type="ECO:0000313" key="17">
    <source>
        <dbReference type="EMBL" id="PJJ48009.1"/>
    </source>
</evidence>
<dbReference type="UniPathway" id="UPA00277">
    <property type="reaction ID" value="UER00407"/>
</dbReference>
<evidence type="ECO:0000256" key="15">
    <source>
        <dbReference type="PIRNR" id="PIRNR004491"/>
    </source>
</evidence>
<dbReference type="Gene3D" id="2.40.30.30">
    <property type="entry name" value="Riboflavin kinase-like"/>
    <property type="match status" value="1"/>
</dbReference>
<dbReference type="GO" id="GO:0008531">
    <property type="term" value="F:riboflavin kinase activity"/>
    <property type="evidence" value="ECO:0007669"/>
    <property type="project" value="UniProtKB-UniRule"/>
</dbReference>
<dbReference type="InterPro" id="IPR015864">
    <property type="entry name" value="FAD_synthase"/>
</dbReference>
<dbReference type="Pfam" id="PF06574">
    <property type="entry name" value="FAD_syn"/>
    <property type="match status" value="1"/>
</dbReference>
<keyword evidence="12" id="KW-0511">Multifunctional enzyme</keyword>
<dbReference type="SUPFAM" id="SSF82114">
    <property type="entry name" value="Riboflavin kinase-like"/>
    <property type="match status" value="1"/>
</dbReference>
<proteinExistence type="inferred from homology"/>
<dbReference type="UniPathway" id="UPA00276">
    <property type="reaction ID" value="UER00406"/>
</dbReference>
<dbReference type="OrthoDB" id="9803667at2"/>
<dbReference type="Pfam" id="PF01687">
    <property type="entry name" value="Flavokinase"/>
    <property type="match status" value="1"/>
</dbReference>
<dbReference type="CDD" id="cd02064">
    <property type="entry name" value="FAD_synthetase_N"/>
    <property type="match status" value="1"/>
</dbReference>
<keyword evidence="18" id="KW-1185">Reference proteome</keyword>
<reference evidence="17 18" key="1">
    <citation type="submission" date="2017-11" db="EMBL/GenBank/DDBJ databases">
        <title>Genomic Encyclopedia of Archaeal and Bacterial Type Strains, Phase II (KMG-II): From Individual Species to Whole Genera.</title>
        <authorList>
            <person name="Goeker M."/>
        </authorList>
    </citation>
    <scope>NUCLEOTIDE SEQUENCE [LARGE SCALE GENOMIC DNA]</scope>
    <source>
        <strain evidence="17 18">DSM 11115</strain>
    </source>
</reference>
<dbReference type="NCBIfam" id="NF004162">
    <property type="entry name" value="PRK05627.1-5"/>
    <property type="match status" value="1"/>
</dbReference>
<evidence type="ECO:0000256" key="6">
    <source>
        <dbReference type="ARBA" id="ARBA00022679"/>
    </source>
</evidence>
<dbReference type="InterPro" id="IPR023465">
    <property type="entry name" value="Riboflavin_kinase_dom_sf"/>
</dbReference>
<dbReference type="PIRSF" id="PIRSF004491">
    <property type="entry name" value="FAD_Synth"/>
    <property type="match status" value="1"/>
</dbReference>
<keyword evidence="9 15" id="KW-0418">Kinase</keyword>
<evidence type="ECO:0000256" key="11">
    <source>
        <dbReference type="ARBA" id="ARBA00022840"/>
    </source>
</evidence>
<comment type="pathway">
    <text evidence="3 15">Cofactor biosynthesis; FMN biosynthesis; FMN from riboflavin (ATP route): step 1/1.</text>
</comment>
<gene>
    <name evidence="17" type="ORF">CLV45_4700</name>
</gene>
<name>A0A2M9AQN8_9BACT</name>
<comment type="similarity">
    <text evidence="15">Belongs to the ribF family.</text>
</comment>
<dbReference type="PANTHER" id="PTHR22749">
    <property type="entry name" value="RIBOFLAVIN KINASE/FMN ADENYLYLTRANSFERASE"/>
    <property type="match status" value="1"/>
</dbReference>
<keyword evidence="11 15" id="KW-0067">ATP-binding</keyword>
<dbReference type="Proteomes" id="UP000228535">
    <property type="component" value="Unassembled WGS sequence"/>
</dbReference>
<evidence type="ECO:0000259" key="16">
    <source>
        <dbReference type="SMART" id="SM00904"/>
    </source>
</evidence>
<dbReference type="GO" id="GO:0003919">
    <property type="term" value="F:FMN adenylyltransferase activity"/>
    <property type="evidence" value="ECO:0007669"/>
    <property type="project" value="UniProtKB-UniRule"/>
</dbReference>
<dbReference type="NCBIfam" id="NF004160">
    <property type="entry name" value="PRK05627.1-3"/>
    <property type="match status" value="1"/>
</dbReference>
<keyword evidence="5 15" id="KW-0288">FMN</keyword>
<comment type="function">
    <text evidence="1">Catalyzes the phosphorylation of riboflavin to FMN followed by the adenylation of FMN to FAD.</text>
</comment>
<dbReference type="EC" id="2.7.7.2" evidence="15"/>
<dbReference type="InterPro" id="IPR023468">
    <property type="entry name" value="Riboflavin_kinase"/>
</dbReference>
<keyword evidence="7 15" id="KW-0548">Nucleotidyltransferase</keyword>
<dbReference type="EC" id="2.7.1.26" evidence="15"/>
<dbReference type="GO" id="GO:0009398">
    <property type="term" value="P:FMN biosynthetic process"/>
    <property type="evidence" value="ECO:0007669"/>
    <property type="project" value="UniProtKB-UniRule"/>
</dbReference>
<evidence type="ECO:0000313" key="18">
    <source>
        <dbReference type="Proteomes" id="UP000228535"/>
    </source>
</evidence>
<comment type="catalytic activity">
    <reaction evidence="13 15">
        <text>riboflavin + ATP = FMN + ADP + H(+)</text>
        <dbReference type="Rhea" id="RHEA:14357"/>
        <dbReference type="ChEBI" id="CHEBI:15378"/>
        <dbReference type="ChEBI" id="CHEBI:30616"/>
        <dbReference type="ChEBI" id="CHEBI:57986"/>
        <dbReference type="ChEBI" id="CHEBI:58210"/>
        <dbReference type="ChEBI" id="CHEBI:456216"/>
        <dbReference type="EC" id="2.7.1.26"/>
    </reaction>
</comment>
<dbReference type="FunFam" id="2.40.30.30:FF:000003">
    <property type="entry name" value="Riboflavin biosynthesis protein"/>
    <property type="match status" value="1"/>
</dbReference>
<keyword evidence="8 15" id="KW-0547">Nucleotide-binding</keyword>
<dbReference type="PANTHER" id="PTHR22749:SF6">
    <property type="entry name" value="RIBOFLAVIN KINASE"/>
    <property type="match status" value="1"/>
</dbReference>
<dbReference type="GO" id="GO:0006747">
    <property type="term" value="P:FAD biosynthetic process"/>
    <property type="evidence" value="ECO:0007669"/>
    <property type="project" value="UniProtKB-UniRule"/>
</dbReference>
<comment type="catalytic activity">
    <reaction evidence="14 15">
        <text>FMN + ATP + H(+) = FAD + diphosphate</text>
        <dbReference type="Rhea" id="RHEA:17237"/>
        <dbReference type="ChEBI" id="CHEBI:15378"/>
        <dbReference type="ChEBI" id="CHEBI:30616"/>
        <dbReference type="ChEBI" id="CHEBI:33019"/>
        <dbReference type="ChEBI" id="CHEBI:57692"/>
        <dbReference type="ChEBI" id="CHEBI:58210"/>
        <dbReference type="EC" id="2.7.7.2"/>
    </reaction>
</comment>
<comment type="caution">
    <text evidence="17">The sequence shown here is derived from an EMBL/GenBank/DDBJ whole genome shotgun (WGS) entry which is preliminary data.</text>
</comment>
<sequence length="317" mass="35359">MEVFHDPAQFPHLGNATVTTGTFDGVHLGHQKILRRLLEVARHTGGPSVVITYWPHPRLVLEPPLTHPQPLNIQLLSSLEERTQQLADFGVDYLLIVPFTKEFSELTSEQYIQQILLDTVGARKLVIGYDHRFGKNREGSFEHLRQHADRYGLEVEEIPREDVDALAVSSTRIRRALQAGDVLTANRYLGYSYPLTGTVVRGKQLGRTIGFPTANMQVEEPLKLVPARGVYAVMATTAAGTHHQAMLNIGVRPTVAGNLDQTIETHLLDFDGDLYDQPLTVQLVARLRDEQKFNGLDELKAQLAKDAEDARQHLVGG</sequence>
<dbReference type="FunFam" id="3.40.50.620:FF:000021">
    <property type="entry name" value="Riboflavin biosynthesis protein"/>
    <property type="match status" value="1"/>
</dbReference>
<evidence type="ECO:0000256" key="9">
    <source>
        <dbReference type="ARBA" id="ARBA00022777"/>
    </source>
</evidence>
<dbReference type="RefSeq" id="WP_100338924.1">
    <property type="nucleotide sequence ID" value="NZ_PGFA01000005.1"/>
</dbReference>
<evidence type="ECO:0000256" key="14">
    <source>
        <dbReference type="ARBA" id="ARBA00049494"/>
    </source>
</evidence>
<dbReference type="NCBIfam" id="TIGR00083">
    <property type="entry name" value="ribF"/>
    <property type="match status" value="1"/>
</dbReference>
<accession>A0A2M9AQN8</accession>